<evidence type="ECO:0000313" key="3">
    <source>
        <dbReference type="Proteomes" id="UP000245474"/>
    </source>
</evidence>
<comment type="caution">
    <text evidence="2">The sequence shown here is derived from an EMBL/GenBank/DDBJ whole genome shotgun (WGS) entry which is preliminary data.</text>
</comment>
<sequence>MSVAKTRRRPRSWVGWREWVGLPALGIEAIKAKVDTGAATSCLHAIHVRRYRGPEGERVRFQVHPLQRRTDITVHCDAALLGDRVVTSSTGHRERRLVVRTPLAIAGRRFAIELTLTNRDSMGFRMLIGRRAMKGRLLVDPGASYLAGAADSEAPRRQLRSP</sequence>
<dbReference type="GO" id="GO:0006508">
    <property type="term" value="P:proteolysis"/>
    <property type="evidence" value="ECO:0007669"/>
    <property type="project" value="UniProtKB-KW"/>
</dbReference>
<dbReference type="Pfam" id="PF05618">
    <property type="entry name" value="Zn_protease"/>
    <property type="match status" value="1"/>
</dbReference>
<dbReference type="Gene3D" id="2.40.70.10">
    <property type="entry name" value="Acid Proteases"/>
    <property type="match status" value="1"/>
</dbReference>
<protein>
    <submittedName>
        <fullName evidence="2">ATP-dependent zinc protease</fullName>
    </submittedName>
</protein>
<dbReference type="GO" id="GO:0008233">
    <property type="term" value="F:peptidase activity"/>
    <property type="evidence" value="ECO:0007669"/>
    <property type="project" value="UniProtKB-KW"/>
</dbReference>
<evidence type="ECO:0000259" key="1">
    <source>
        <dbReference type="Pfam" id="PF05618"/>
    </source>
</evidence>
<dbReference type="PANTHER" id="PTHR38037">
    <property type="entry name" value="ZN_PROTEASE DOMAIN-CONTAINING PROTEIN"/>
    <property type="match status" value="1"/>
</dbReference>
<dbReference type="PANTHER" id="PTHR38037:SF1">
    <property type="entry name" value="ATP-DEPENDENT ZINC PROTEASE DOMAIN-CONTAINING PROTEIN-RELATED"/>
    <property type="match status" value="1"/>
</dbReference>
<keyword evidence="2" id="KW-0378">Hydrolase</keyword>
<dbReference type="SUPFAM" id="SSF50630">
    <property type="entry name" value="Acid proteases"/>
    <property type="match status" value="1"/>
</dbReference>
<name>A0A2U2MZG7_9GAMM</name>
<keyword evidence="3" id="KW-1185">Reference proteome</keyword>
<dbReference type="InterPro" id="IPR008503">
    <property type="entry name" value="Asp_endopeptidase"/>
</dbReference>
<dbReference type="Proteomes" id="UP000245474">
    <property type="component" value="Unassembled WGS sequence"/>
</dbReference>
<accession>A0A2U2MZG7</accession>
<organism evidence="2 3">
    <name type="scientific">Sediminicurvatus halobius</name>
    <dbReference type="NCBI Taxonomy" id="2182432"/>
    <lineage>
        <taxon>Bacteria</taxon>
        <taxon>Pseudomonadati</taxon>
        <taxon>Pseudomonadota</taxon>
        <taxon>Gammaproteobacteria</taxon>
        <taxon>Chromatiales</taxon>
        <taxon>Ectothiorhodospiraceae</taxon>
        <taxon>Sediminicurvatus</taxon>
    </lineage>
</organism>
<evidence type="ECO:0000313" key="2">
    <source>
        <dbReference type="EMBL" id="PWG62139.1"/>
    </source>
</evidence>
<reference evidence="2 3" key="1">
    <citation type="submission" date="2018-05" db="EMBL/GenBank/DDBJ databases">
        <title>Spiribacter halobius sp. nov., a moderately halophilic bacterium isolated from marine solar saltern.</title>
        <authorList>
            <person name="Zheng W.-S."/>
            <person name="Lu D.-C."/>
            <person name="Du Z.-J."/>
        </authorList>
    </citation>
    <scope>NUCLEOTIDE SEQUENCE [LARGE SCALE GENOMIC DNA]</scope>
    <source>
        <strain evidence="2 3">E85</strain>
    </source>
</reference>
<keyword evidence="2" id="KW-0645">Protease</keyword>
<feature type="domain" description="Retropepsin-like aspartic endopeptidase" evidence="1">
    <location>
        <begin position="14"/>
        <end position="147"/>
    </location>
</feature>
<proteinExistence type="predicted"/>
<dbReference type="RefSeq" id="WP_109679342.1">
    <property type="nucleotide sequence ID" value="NZ_CP086615.1"/>
</dbReference>
<dbReference type="InterPro" id="IPR021109">
    <property type="entry name" value="Peptidase_aspartic_dom_sf"/>
</dbReference>
<dbReference type="AlphaFoldDB" id="A0A2U2MZG7"/>
<gene>
    <name evidence="2" type="ORF">DEM34_13470</name>
</gene>
<dbReference type="OrthoDB" id="9782977at2"/>
<dbReference type="EMBL" id="QFFI01000022">
    <property type="protein sequence ID" value="PWG62139.1"/>
    <property type="molecule type" value="Genomic_DNA"/>
</dbReference>